<gene>
    <name evidence="1" type="ORF">S06H3_57266</name>
</gene>
<dbReference type="AlphaFoldDB" id="X1RRE8"/>
<reference evidence="1" key="1">
    <citation type="journal article" date="2014" name="Front. Microbiol.">
        <title>High frequency of phylogenetically diverse reductive dehalogenase-homologous genes in deep subseafloor sedimentary metagenomes.</title>
        <authorList>
            <person name="Kawai M."/>
            <person name="Futagami T."/>
            <person name="Toyoda A."/>
            <person name="Takaki Y."/>
            <person name="Nishi S."/>
            <person name="Hori S."/>
            <person name="Arai W."/>
            <person name="Tsubouchi T."/>
            <person name="Morono Y."/>
            <person name="Uchiyama I."/>
            <person name="Ito T."/>
            <person name="Fujiyama A."/>
            <person name="Inagaki F."/>
            <person name="Takami H."/>
        </authorList>
    </citation>
    <scope>NUCLEOTIDE SEQUENCE</scope>
    <source>
        <strain evidence="1">Expedition CK06-06</strain>
    </source>
</reference>
<sequence length="113" mass="12951">MAVVEGGSKCNLIEGYALGEDSDVEYGRHRYLAQTFTLDDDYTVLRFRLKSWTQTGGKFYHYAIRKTDAAGKPLGEDIYHTTLSPSNEYFYSPGKWKRFDFIEFPQLPAGTYA</sequence>
<organism evidence="1">
    <name type="scientific">marine sediment metagenome</name>
    <dbReference type="NCBI Taxonomy" id="412755"/>
    <lineage>
        <taxon>unclassified sequences</taxon>
        <taxon>metagenomes</taxon>
        <taxon>ecological metagenomes</taxon>
    </lineage>
</organism>
<comment type="caution">
    <text evidence="1">The sequence shown here is derived from an EMBL/GenBank/DDBJ whole genome shotgun (WGS) entry which is preliminary data.</text>
</comment>
<evidence type="ECO:0000313" key="1">
    <source>
        <dbReference type="EMBL" id="GAI58084.1"/>
    </source>
</evidence>
<name>X1RRE8_9ZZZZ</name>
<feature type="non-terminal residue" evidence="1">
    <location>
        <position position="113"/>
    </location>
</feature>
<protein>
    <submittedName>
        <fullName evidence="1">Uncharacterized protein</fullName>
    </submittedName>
</protein>
<proteinExistence type="predicted"/>
<dbReference type="EMBL" id="BARV01036939">
    <property type="protein sequence ID" value="GAI58084.1"/>
    <property type="molecule type" value="Genomic_DNA"/>
</dbReference>
<accession>X1RRE8</accession>